<evidence type="ECO:0000313" key="3">
    <source>
        <dbReference type="Proteomes" id="UP001487740"/>
    </source>
</evidence>
<keyword evidence="1" id="KW-1133">Transmembrane helix</keyword>
<comment type="caution">
    <text evidence="2">The sequence shown here is derived from an EMBL/GenBank/DDBJ whole genome shotgun (WGS) entry which is preliminary data.</text>
</comment>
<evidence type="ECO:0000313" key="2">
    <source>
        <dbReference type="EMBL" id="KAK8384261.1"/>
    </source>
</evidence>
<keyword evidence="3" id="KW-1185">Reference proteome</keyword>
<sequence>MKSAWRHVQHCLPVSPVRFLSPDSYCLLLVALLTVLGFLLTTCHVGPPLSYVMSTSTVPSAAAVGLWCAKPSFTPSRSAGVRASNHWRFESPNFWSQVFGQRKSPAFEARR</sequence>
<name>A0AAW0TBW0_SCYPA</name>
<protein>
    <submittedName>
        <fullName evidence="2">Uncharacterized protein</fullName>
    </submittedName>
</protein>
<reference evidence="2 3" key="1">
    <citation type="submission" date="2023-03" db="EMBL/GenBank/DDBJ databases">
        <title>High-quality genome of Scylla paramamosain provides insights in environmental adaptation.</title>
        <authorList>
            <person name="Zhang L."/>
        </authorList>
    </citation>
    <scope>NUCLEOTIDE SEQUENCE [LARGE SCALE GENOMIC DNA]</scope>
    <source>
        <strain evidence="2">LZ_2023a</strain>
        <tissue evidence="2">Muscle</tissue>
    </source>
</reference>
<keyword evidence="1" id="KW-0812">Transmembrane</keyword>
<accession>A0AAW0TBW0</accession>
<feature type="transmembrane region" description="Helical" evidence="1">
    <location>
        <begin position="25"/>
        <end position="42"/>
    </location>
</feature>
<evidence type="ECO:0000256" key="1">
    <source>
        <dbReference type="SAM" id="Phobius"/>
    </source>
</evidence>
<proteinExistence type="predicted"/>
<gene>
    <name evidence="2" type="ORF">O3P69_009192</name>
</gene>
<organism evidence="2 3">
    <name type="scientific">Scylla paramamosain</name>
    <name type="common">Mud crab</name>
    <dbReference type="NCBI Taxonomy" id="85552"/>
    <lineage>
        <taxon>Eukaryota</taxon>
        <taxon>Metazoa</taxon>
        <taxon>Ecdysozoa</taxon>
        <taxon>Arthropoda</taxon>
        <taxon>Crustacea</taxon>
        <taxon>Multicrustacea</taxon>
        <taxon>Malacostraca</taxon>
        <taxon>Eumalacostraca</taxon>
        <taxon>Eucarida</taxon>
        <taxon>Decapoda</taxon>
        <taxon>Pleocyemata</taxon>
        <taxon>Brachyura</taxon>
        <taxon>Eubrachyura</taxon>
        <taxon>Portunoidea</taxon>
        <taxon>Portunidae</taxon>
        <taxon>Portuninae</taxon>
        <taxon>Scylla</taxon>
    </lineage>
</organism>
<keyword evidence="1" id="KW-0472">Membrane</keyword>
<dbReference type="AlphaFoldDB" id="A0AAW0TBW0"/>
<dbReference type="EMBL" id="JARAKH010000035">
    <property type="protein sequence ID" value="KAK8384261.1"/>
    <property type="molecule type" value="Genomic_DNA"/>
</dbReference>
<dbReference type="Proteomes" id="UP001487740">
    <property type="component" value="Unassembled WGS sequence"/>
</dbReference>